<evidence type="ECO:0000313" key="1">
    <source>
        <dbReference type="EMBL" id="RZF39870.1"/>
    </source>
</evidence>
<name>A0A482X3A2_LAOST</name>
<dbReference type="InParanoid" id="A0A482X3A2"/>
<sequence>MTIDINIVELASNHSRPGDELPNKCEAIISVWLSAEGRNEAALTSLHFSAPHSVVVSNSASTCFLSALRFARCRNHQTPIETVSVFEGSPTKTHTTTTVRSPITYLLKDLSGERKFFLSHTLGRMGDKIADFDCQGDVKTFIPPCCQVRCSEVSSLSRNSGGEPERLDIDVSFQNKNLGGFKQKTQRIANAD</sequence>
<proteinExistence type="predicted"/>
<protein>
    <submittedName>
        <fullName evidence="1">Uncharacterized protein</fullName>
    </submittedName>
</protein>
<keyword evidence="2" id="KW-1185">Reference proteome</keyword>
<gene>
    <name evidence="1" type="ORF">LSTR_LSTR014169</name>
</gene>
<evidence type="ECO:0000313" key="2">
    <source>
        <dbReference type="Proteomes" id="UP000291343"/>
    </source>
</evidence>
<comment type="caution">
    <text evidence="1">The sequence shown here is derived from an EMBL/GenBank/DDBJ whole genome shotgun (WGS) entry which is preliminary data.</text>
</comment>
<reference evidence="1 2" key="1">
    <citation type="journal article" date="2017" name="Gigascience">
        <title>Genome sequence of the small brown planthopper, Laodelphax striatellus.</title>
        <authorList>
            <person name="Zhu J."/>
            <person name="Jiang F."/>
            <person name="Wang X."/>
            <person name="Yang P."/>
            <person name="Bao Y."/>
            <person name="Zhao W."/>
            <person name="Wang W."/>
            <person name="Lu H."/>
            <person name="Wang Q."/>
            <person name="Cui N."/>
            <person name="Li J."/>
            <person name="Chen X."/>
            <person name="Luo L."/>
            <person name="Yu J."/>
            <person name="Kang L."/>
            <person name="Cui F."/>
        </authorList>
    </citation>
    <scope>NUCLEOTIDE SEQUENCE [LARGE SCALE GENOMIC DNA]</scope>
    <source>
        <strain evidence="1">Lst14</strain>
    </source>
</reference>
<organism evidence="1 2">
    <name type="scientific">Laodelphax striatellus</name>
    <name type="common">Small brown planthopper</name>
    <name type="synonym">Delphax striatella</name>
    <dbReference type="NCBI Taxonomy" id="195883"/>
    <lineage>
        <taxon>Eukaryota</taxon>
        <taxon>Metazoa</taxon>
        <taxon>Ecdysozoa</taxon>
        <taxon>Arthropoda</taxon>
        <taxon>Hexapoda</taxon>
        <taxon>Insecta</taxon>
        <taxon>Pterygota</taxon>
        <taxon>Neoptera</taxon>
        <taxon>Paraneoptera</taxon>
        <taxon>Hemiptera</taxon>
        <taxon>Auchenorrhyncha</taxon>
        <taxon>Fulgoroidea</taxon>
        <taxon>Delphacidae</taxon>
        <taxon>Criomorphinae</taxon>
        <taxon>Laodelphax</taxon>
    </lineage>
</organism>
<accession>A0A482X3A2</accession>
<dbReference type="EMBL" id="QKKF02019538">
    <property type="protein sequence ID" value="RZF39870.1"/>
    <property type="molecule type" value="Genomic_DNA"/>
</dbReference>
<dbReference type="AlphaFoldDB" id="A0A482X3A2"/>
<dbReference type="Proteomes" id="UP000291343">
    <property type="component" value="Unassembled WGS sequence"/>
</dbReference>